<evidence type="ECO:0000313" key="3">
    <source>
        <dbReference type="Proteomes" id="UP000075883"/>
    </source>
</evidence>
<feature type="compositionally biased region" description="Low complexity" evidence="1">
    <location>
        <begin position="119"/>
        <end position="133"/>
    </location>
</feature>
<evidence type="ECO:0000313" key="2">
    <source>
        <dbReference type="EnsemblMetazoa" id="ACUA012617-PA"/>
    </source>
</evidence>
<keyword evidence="3" id="KW-1185">Reference proteome</keyword>
<dbReference type="VEuPathDB" id="VectorBase:ACUA012617"/>
<feature type="region of interest" description="Disordered" evidence="1">
    <location>
        <begin position="260"/>
        <end position="328"/>
    </location>
</feature>
<reference evidence="3" key="1">
    <citation type="submission" date="2013-09" db="EMBL/GenBank/DDBJ databases">
        <title>The Genome Sequence of Anopheles culicifacies species A.</title>
        <authorList>
            <consortium name="The Broad Institute Genomics Platform"/>
            <person name="Neafsey D.E."/>
            <person name="Besansky N."/>
            <person name="Howell P."/>
            <person name="Walton C."/>
            <person name="Young S.K."/>
            <person name="Zeng Q."/>
            <person name="Gargeya S."/>
            <person name="Fitzgerald M."/>
            <person name="Haas B."/>
            <person name="Abouelleil A."/>
            <person name="Allen A.W."/>
            <person name="Alvarado L."/>
            <person name="Arachchi H.M."/>
            <person name="Berlin A.M."/>
            <person name="Chapman S.B."/>
            <person name="Gainer-Dewar J."/>
            <person name="Goldberg J."/>
            <person name="Griggs A."/>
            <person name="Gujja S."/>
            <person name="Hansen M."/>
            <person name="Howarth C."/>
            <person name="Imamovic A."/>
            <person name="Ireland A."/>
            <person name="Larimer J."/>
            <person name="McCowan C."/>
            <person name="Murphy C."/>
            <person name="Pearson M."/>
            <person name="Poon T.W."/>
            <person name="Priest M."/>
            <person name="Roberts A."/>
            <person name="Saif S."/>
            <person name="Shea T."/>
            <person name="Sisk P."/>
            <person name="Sykes S."/>
            <person name="Wortman J."/>
            <person name="Nusbaum C."/>
            <person name="Birren B."/>
        </authorList>
    </citation>
    <scope>NUCLEOTIDE SEQUENCE [LARGE SCALE GENOMIC DNA]</scope>
    <source>
        <strain evidence="3">A-37</strain>
    </source>
</reference>
<feature type="compositionally biased region" description="Low complexity" evidence="1">
    <location>
        <begin position="162"/>
        <end position="172"/>
    </location>
</feature>
<sequence length="328" mass="34842">MDGLALNRQKLPTLQTSSGVRRKAELRLVECDPRPATIHRDEAFPSKLPLIAASSKDDRLSEFGSSEWQSAQRLTVAVLMVVVLLVAGIRATPQDDTAKANRNSLLLRRGNVGRPLGRTTPTTTTTTTPSSADYAEDEYADSYDEGKGEDGEDGAEEGPAGGKQATTTTTTTEAPKKIRPSIRPFRSNDDLLTALKKRRQESKNNKPAAAAPKEKVYDDEDVPAPAVPAKSAKAPAIEFLTKKKTDDIVLQQDVLPLEDASEASREIGTAAEDAGSSAGGVDDSWMNGSEGIRPPAGPAEATGHGPPPAWLPLPAVTAHRASSDSCVR</sequence>
<feature type="compositionally biased region" description="Acidic residues" evidence="1">
    <location>
        <begin position="134"/>
        <end position="143"/>
    </location>
</feature>
<proteinExistence type="predicted"/>
<name>A0A182M993_9DIPT</name>
<dbReference type="AlphaFoldDB" id="A0A182M993"/>
<reference evidence="2" key="2">
    <citation type="submission" date="2020-05" db="UniProtKB">
        <authorList>
            <consortium name="EnsemblMetazoa"/>
        </authorList>
    </citation>
    <scope>IDENTIFICATION</scope>
    <source>
        <strain evidence="2">A-37</strain>
    </source>
</reference>
<organism evidence="2 3">
    <name type="scientific">Anopheles culicifacies</name>
    <dbReference type="NCBI Taxonomy" id="139723"/>
    <lineage>
        <taxon>Eukaryota</taxon>
        <taxon>Metazoa</taxon>
        <taxon>Ecdysozoa</taxon>
        <taxon>Arthropoda</taxon>
        <taxon>Hexapoda</taxon>
        <taxon>Insecta</taxon>
        <taxon>Pterygota</taxon>
        <taxon>Neoptera</taxon>
        <taxon>Endopterygota</taxon>
        <taxon>Diptera</taxon>
        <taxon>Nematocera</taxon>
        <taxon>Culicoidea</taxon>
        <taxon>Culicidae</taxon>
        <taxon>Anophelinae</taxon>
        <taxon>Anopheles</taxon>
        <taxon>culicifacies species complex</taxon>
    </lineage>
</organism>
<feature type="region of interest" description="Disordered" evidence="1">
    <location>
        <begin position="100"/>
        <end position="231"/>
    </location>
</feature>
<dbReference type="EMBL" id="AXCM01006826">
    <property type="status" value="NOT_ANNOTATED_CDS"/>
    <property type="molecule type" value="Genomic_DNA"/>
</dbReference>
<accession>A0A182M993</accession>
<evidence type="ECO:0000256" key="1">
    <source>
        <dbReference type="SAM" id="MobiDB-lite"/>
    </source>
</evidence>
<dbReference type="EMBL" id="AXCM01006825">
    <property type="status" value="NOT_ANNOTATED_CDS"/>
    <property type="molecule type" value="Genomic_DNA"/>
</dbReference>
<protein>
    <submittedName>
        <fullName evidence="2">Uncharacterized protein</fullName>
    </submittedName>
</protein>
<dbReference type="EnsemblMetazoa" id="ACUA012617-RA">
    <property type="protein sequence ID" value="ACUA012617-PA"/>
    <property type="gene ID" value="ACUA012617"/>
</dbReference>
<dbReference type="Proteomes" id="UP000075883">
    <property type="component" value="Unassembled WGS sequence"/>
</dbReference>